<dbReference type="PATRIC" id="fig|1590.201.peg.886"/>
<protein>
    <submittedName>
        <fullName evidence="1">Uncharacterized protein</fullName>
    </submittedName>
</protein>
<dbReference type="AlphaFoldDB" id="A0A165SCQ8"/>
<evidence type="ECO:0000313" key="1">
    <source>
        <dbReference type="EMBL" id="KZU98817.1"/>
    </source>
</evidence>
<proteinExistence type="predicted"/>
<sequence length="37" mass="4216">MLMMQNHSAESPRLEDFFTQIPIAILSKKREALPKSG</sequence>
<accession>A0A165SCQ8</accession>
<comment type="caution">
    <text evidence="1">The sequence shown here is derived from an EMBL/GenBank/DDBJ whole genome shotgun (WGS) entry which is preliminary data.</text>
</comment>
<gene>
    <name evidence="1" type="ORF">Lp19_0134</name>
</gene>
<dbReference type="EMBL" id="LUXM01000002">
    <property type="protein sequence ID" value="KZU98817.1"/>
    <property type="molecule type" value="Genomic_DNA"/>
</dbReference>
<reference evidence="1 2" key="1">
    <citation type="submission" date="2016-03" db="EMBL/GenBank/DDBJ databases">
        <title>Comparative genomics of 54 Lactobacillus plantarum strains reveals genomic uncoupling from niche constraints.</title>
        <authorList>
            <person name="Martino M.E."/>
        </authorList>
    </citation>
    <scope>NUCLEOTIDE SEQUENCE [LARGE SCALE GENOMIC DNA]</scope>
    <source>
        <strain evidence="1 2">19.1</strain>
    </source>
</reference>
<organism evidence="1 2">
    <name type="scientific">Lactiplantibacillus plantarum</name>
    <name type="common">Lactobacillus plantarum</name>
    <dbReference type="NCBI Taxonomy" id="1590"/>
    <lineage>
        <taxon>Bacteria</taxon>
        <taxon>Bacillati</taxon>
        <taxon>Bacillota</taxon>
        <taxon>Bacilli</taxon>
        <taxon>Lactobacillales</taxon>
        <taxon>Lactobacillaceae</taxon>
        <taxon>Lactiplantibacillus</taxon>
    </lineage>
</organism>
<evidence type="ECO:0000313" key="2">
    <source>
        <dbReference type="Proteomes" id="UP000076882"/>
    </source>
</evidence>
<dbReference type="Proteomes" id="UP000076882">
    <property type="component" value="Unassembled WGS sequence"/>
</dbReference>
<name>A0A165SCQ8_LACPN</name>